<sequence length="141" mass="14769">MWPGGGGDGQATPPAVLCLVPLGALGSVEFSLATLPLISNQYIELDINPIVKSVAGDVIDFPKPHVPVKVPPKDDHTSQVTVPLYLFNTVFGLLQANGALNIDLTPELVSVLPGSRGKAELTGHVIAKQPATRRNTGELTS</sequence>
<organism evidence="2 3">
    <name type="scientific">Marmota monax</name>
    <name type="common">Woodchuck</name>
    <dbReference type="NCBI Taxonomy" id="9995"/>
    <lineage>
        <taxon>Eukaryota</taxon>
        <taxon>Metazoa</taxon>
        <taxon>Chordata</taxon>
        <taxon>Craniata</taxon>
        <taxon>Vertebrata</taxon>
        <taxon>Euteleostomi</taxon>
        <taxon>Mammalia</taxon>
        <taxon>Eutheria</taxon>
        <taxon>Euarchontoglires</taxon>
        <taxon>Glires</taxon>
        <taxon>Rodentia</taxon>
        <taxon>Sciuromorpha</taxon>
        <taxon>Sciuridae</taxon>
        <taxon>Xerinae</taxon>
        <taxon>Marmotini</taxon>
        <taxon>Marmota</taxon>
    </lineage>
</organism>
<dbReference type="GO" id="GO:0008289">
    <property type="term" value="F:lipid binding"/>
    <property type="evidence" value="ECO:0007669"/>
    <property type="project" value="InterPro"/>
</dbReference>
<accession>A0A5E4DJ13</accession>
<evidence type="ECO:0000313" key="3">
    <source>
        <dbReference type="Proteomes" id="UP000335636"/>
    </source>
</evidence>
<dbReference type="EMBL" id="CABDUW010015007">
    <property type="protein sequence ID" value="VTJ92212.1"/>
    <property type="molecule type" value="Genomic_DNA"/>
</dbReference>
<evidence type="ECO:0000313" key="2">
    <source>
        <dbReference type="EMBL" id="VTJ92212.1"/>
    </source>
</evidence>
<evidence type="ECO:0000256" key="1">
    <source>
        <dbReference type="ARBA" id="ARBA00007292"/>
    </source>
</evidence>
<dbReference type="PANTHER" id="PTHR46019">
    <property type="entry name" value="BPI FOLD-CONTAINING FAMILY B MEMBER 4-RELATED"/>
    <property type="match status" value="1"/>
</dbReference>
<gene>
    <name evidence="2" type="ORF">MONAX_5E011563</name>
</gene>
<comment type="caution">
    <text evidence="2">The sequence shown here is derived from an EMBL/GenBank/DDBJ whole genome shotgun (WGS) entry which is preliminary data.</text>
</comment>
<proteinExistence type="inferred from homology"/>
<comment type="similarity">
    <text evidence="1">Belongs to the BPI/LBP/Plunc superfamily. BPI/LBP family.</text>
</comment>
<protein>
    <recommendedName>
        <fullName evidence="4">Lipid-binding serum glycoprotein N-terminal domain-containing protein</fullName>
    </recommendedName>
</protein>
<dbReference type="SUPFAM" id="SSF55394">
    <property type="entry name" value="Bactericidal permeability-increasing protein, BPI"/>
    <property type="match status" value="1"/>
</dbReference>
<evidence type="ECO:0008006" key="4">
    <source>
        <dbReference type="Google" id="ProtNLM"/>
    </source>
</evidence>
<dbReference type="Proteomes" id="UP000335636">
    <property type="component" value="Unassembled WGS sequence"/>
</dbReference>
<keyword evidence="3" id="KW-1185">Reference proteome</keyword>
<dbReference type="Gene3D" id="3.15.20.10">
    <property type="entry name" value="Bactericidal permeability-increasing protein, domain 2"/>
    <property type="match status" value="1"/>
</dbReference>
<dbReference type="AlphaFoldDB" id="A0A5E4DJ13"/>
<dbReference type="InterPro" id="IPR017943">
    <property type="entry name" value="Bactericidal_perm-incr_a/b_dom"/>
</dbReference>
<name>A0A5E4DJ13_MARMO</name>
<dbReference type="InterPro" id="IPR051660">
    <property type="entry name" value="BPI_fold-BPI/LBP"/>
</dbReference>
<reference evidence="2" key="1">
    <citation type="submission" date="2019-04" db="EMBL/GenBank/DDBJ databases">
        <authorList>
            <person name="Alioto T."/>
            <person name="Alioto T."/>
        </authorList>
    </citation>
    <scope>NUCLEOTIDE SEQUENCE [LARGE SCALE GENOMIC DNA]</scope>
</reference>
<dbReference type="PANTHER" id="PTHR46019:SF5">
    <property type="entry name" value="BPI FOLD-CONTAINING FAMILY B MEMBER 3"/>
    <property type="match status" value="1"/>
</dbReference>